<name>A0A336MSS8_CULSO</name>
<dbReference type="AlphaFoldDB" id="A0A336MSS8"/>
<feature type="coiled-coil region" evidence="2">
    <location>
        <begin position="407"/>
        <end position="515"/>
    </location>
</feature>
<evidence type="ECO:0000256" key="2">
    <source>
        <dbReference type="SAM" id="Coils"/>
    </source>
</evidence>
<feature type="compositionally biased region" description="Basic and acidic residues" evidence="3">
    <location>
        <begin position="202"/>
        <end position="218"/>
    </location>
</feature>
<evidence type="ECO:0000256" key="1">
    <source>
        <dbReference type="ARBA" id="ARBA00007549"/>
    </source>
</evidence>
<evidence type="ECO:0000259" key="4">
    <source>
        <dbReference type="Pfam" id="PF26116"/>
    </source>
</evidence>
<dbReference type="PANTHER" id="PTHR15904">
    <property type="entry name" value="FAM13"/>
    <property type="match status" value="1"/>
</dbReference>
<gene>
    <name evidence="6" type="primary">CSON006552</name>
</gene>
<dbReference type="InterPro" id="IPR039102">
    <property type="entry name" value="FAM13"/>
</dbReference>
<dbReference type="PANTHER" id="PTHR15904:SF17">
    <property type="entry name" value="RHO-GAP DOMAIN-CONTAINING PROTEIN"/>
    <property type="match status" value="1"/>
</dbReference>
<feature type="region of interest" description="Disordered" evidence="3">
    <location>
        <begin position="595"/>
        <end position="638"/>
    </location>
</feature>
<comment type="similarity">
    <text evidence="1">Belongs to the FAM13 family.</text>
</comment>
<feature type="region of interest" description="Disordered" evidence="3">
    <location>
        <begin position="193"/>
        <end position="239"/>
    </location>
</feature>
<feature type="compositionally biased region" description="Polar residues" evidence="3">
    <location>
        <begin position="599"/>
        <end position="612"/>
    </location>
</feature>
<organism evidence="6">
    <name type="scientific">Culicoides sonorensis</name>
    <name type="common">Biting midge</name>
    <dbReference type="NCBI Taxonomy" id="179676"/>
    <lineage>
        <taxon>Eukaryota</taxon>
        <taxon>Metazoa</taxon>
        <taxon>Ecdysozoa</taxon>
        <taxon>Arthropoda</taxon>
        <taxon>Hexapoda</taxon>
        <taxon>Insecta</taxon>
        <taxon>Pterygota</taxon>
        <taxon>Neoptera</taxon>
        <taxon>Endopterygota</taxon>
        <taxon>Diptera</taxon>
        <taxon>Nematocera</taxon>
        <taxon>Chironomoidea</taxon>
        <taxon>Ceratopogonidae</taxon>
        <taxon>Ceratopogoninae</taxon>
        <taxon>Culicoides</taxon>
        <taxon>Monoculicoides</taxon>
    </lineage>
</organism>
<dbReference type="OMA" id="IHEDETM"/>
<reference evidence="5" key="1">
    <citation type="submission" date="2018-04" db="EMBL/GenBank/DDBJ databases">
        <authorList>
            <person name="Go L.Y."/>
            <person name="Mitchell J.A."/>
        </authorList>
    </citation>
    <scope>NUCLEOTIDE SEQUENCE</scope>
    <source>
        <tissue evidence="5">Whole organism</tissue>
    </source>
</reference>
<dbReference type="EMBL" id="UFQS01002453">
    <property type="protein sequence ID" value="SSX14085.1"/>
    <property type="molecule type" value="Genomic_DNA"/>
</dbReference>
<dbReference type="VEuPathDB" id="VectorBase:CSON006552"/>
<feature type="region of interest" description="Disordered" evidence="3">
    <location>
        <begin position="87"/>
        <end position="115"/>
    </location>
</feature>
<dbReference type="Pfam" id="PF26116">
    <property type="entry name" value="FAM13A"/>
    <property type="match status" value="1"/>
</dbReference>
<feature type="coiled-coil region" evidence="2">
    <location>
        <begin position="659"/>
        <end position="686"/>
    </location>
</feature>
<evidence type="ECO:0000256" key="3">
    <source>
        <dbReference type="SAM" id="MobiDB-lite"/>
    </source>
</evidence>
<evidence type="ECO:0000313" key="5">
    <source>
        <dbReference type="EMBL" id="SSX14085.1"/>
    </source>
</evidence>
<feature type="region of interest" description="Disordered" evidence="3">
    <location>
        <begin position="35"/>
        <end position="63"/>
    </location>
</feature>
<feature type="compositionally biased region" description="Low complexity" evidence="3">
    <location>
        <begin position="613"/>
        <end position="628"/>
    </location>
</feature>
<accession>A0A336MSS8</accession>
<proteinExistence type="inferred from homology"/>
<protein>
    <submittedName>
        <fullName evidence="6">CSON006552 protein</fullName>
    </submittedName>
</protein>
<feature type="compositionally biased region" description="Polar residues" evidence="3">
    <location>
        <begin position="35"/>
        <end position="56"/>
    </location>
</feature>
<evidence type="ECO:0000313" key="6">
    <source>
        <dbReference type="EMBL" id="SSX33502.1"/>
    </source>
</evidence>
<feature type="domain" description="FAM13A-like" evidence="4">
    <location>
        <begin position="652"/>
        <end position="720"/>
    </location>
</feature>
<sequence length="723" mass="82806">MKTRNKFIKMLVLSFQCGMRRPSLGYTGDDLSRLTSGSSAAESTNSINTSKKPFTSNNKNNENGNHIIVSSYLTNIINNGGTEEICKNGRKRKERQDSTSSSVQDRKLVRSNSEEQLPNLIETDSFRRVSSHEDFNKKPPPLVFHNNENIISEEVTNNKLNEIKVKKEVNNKENGVQLKVHKHELRLSPHRDTKVHAKRHDHHDEEEHERRRSNERFCRARVSGTRKSASPRKSAKAYSPVMPTRYHHTELQQKMPFGGRGFGEDDDKIIEKKIPISKIEDAVTKDPATQLDKIDDSTPIVFVPFVASVPKSEKQNSQTPKPWQISGDDDTDMPVVCQRFANNTFSHVNSDTTKAFAKFHHHHHAPPTTTPATDTETCHIATKYKLVKEEKETEIMPNIFLTPDERIKQINKRLASLKKKITVFEENFERENGYRPSHADKQNDRIVKHATMEIQKLRKEKAQIRSDPMAAMGYRTTSDAGVSKENKLDKMKETLKEIQKRLSEKRAEENREENLDDLTIEQLNEEKIAIQRGLLYLESLFGRPNSREERDAARPLYDRYRIIKRMVNRTALLSSIGGGELPTILENEALALTTGGLMTPSNEDTSPPTDVQSPPSESSTSISGPEMSDANSNDTTDDAIGTINETIKLMSIDKLWIQLDLVREEKKQLRRSLKEFEYKFEEMNGRKMLKTDRKAMEETYALYKQKKAKLRLLDALVKKQMQN</sequence>
<keyword evidence="2" id="KW-0175">Coiled coil</keyword>
<reference evidence="6" key="2">
    <citation type="submission" date="2018-07" db="EMBL/GenBank/DDBJ databases">
        <authorList>
            <person name="Quirk P.G."/>
            <person name="Krulwich T.A."/>
        </authorList>
    </citation>
    <scope>NUCLEOTIDE SEQUENCE</scope>
</reference>
<dbReference type="InterPro" id="IPR059029">
    <property type="entry name" value="FAM13A_dom"/>
</dbReference>
<dbReference type="EMBL" id="UFQT01002453">
    <property type="protein sequence ID" value="SSX33502.1"/>
    <property type="molecule type" value="Genomic_DNA"/>
</dbReference>